<proteinExistence type="predicted"/>
<evidence type="ECO:0000313" key="1">
    <source>
        <dbReference type="EMBL" id="CAK9223673.1"/>
    </source>
</evidence>
<organism evidence="1 2">
    <name type="scientific">Sphagnum troendelagicum</name>
    <dbReference type="NCBI Taxonomy" id="128251"/>
    <lineage>
        <taxon>Eukaryota</taxon>
        <taxon>Viridiplantae</taxon>
        <taxon>Streptophyta</taxon>
        <taxon>Embryophyta</taxon>
        <taxon>Bryophyta</taxon>
        <taxon>Sphagnophytina</taxon>
        <taxon>Sphagnopsida</taxon>
        <taxon>Sphagnales</taxon>
        <taxon>Sphagnaceae</taxon>
        <taxon>Sphagnum</taxon>
    </lineage>
</organism>
<dbReference type="Proteomes" id="UP001497512">
    <property type="component" value="Chromosome 4"/>
</dbReference>
<gene>
    <name evidence="1" type="ORF">CSSPTR1EN2_LOCUS16949</name>
</gene>
<reference evidence="1" key="1">
    <citation type="submission" date="2024-02" db="EMBL/GenBank/DDBJ databases">
        <authorList>
            <consortium name="ELIXIR-Norway"/>
            <consortium name="Elixir Norway"/>
        </authorList>
    </citation>
    <scope>NUCLEOTIDE SEQUENCE</scope>
</reference>
<dbReference type="EMBL" id="OZ019896">
    <property type="protein sequence ID" value="CAK9223673.1"/>
    <property type="molecule type" value="Genomic_DNA"/>
</dbReference>
<protein>
    <submittedName>
        <fullName evidence="1">Uncharacterized protein</fullName>
    </submittedName>
</protein>
<evidence type="ECO:0000313" key="2">
    <source>
        <dbReference type="Proteomes" id="UP001497512"/>
    </source>
</evidence>
<accession>A0ABP0ULY2</accession>
<name>A0ABP0ULY2_9BRYO</name>
<keyword evidence="2" id="KW-1185">Reference proteome</keyword>
<sequence>MPQRRNNANAVSHCTAAPSATTTQALVSHYTAALRCCYSVALHCSAQRRSNASCNAQHRVALQRLASQQRFARLHVAASL</sequence>